<dbReference type="EMBL" id="PFBB01000023">
    <property type="protein sequence ID" value="PIR88482.1"/>
    <property type="molecule type" value="Genomic_DNA"/>
</dbReference>
<gene>
    <name evidence="1" type="ORF">COU09_02305</name>
</gene>
<protein>
    <recommendedName>
        <fullName evidence="3">Endonuclease</fullName>
    </recommendedName>
</protein>
<name>A0A2H0UPX2_9BACT</name>
<evidence type="ECO:0008006" key="3">
    <source>
        <dbReference type="Google" id="ProtNLM"/>
    </source>
</evidence>
<sequence length="129" mass="15752">MIGSRPISPKAVRAKAGIREDIDPKLYFFSRWEANYARILNFEGTKWVFQPRVFKLKTQNYTPDFYLPKTSEYIEIKNYLSDYSRNRDEEFRELYPKTKLKLILKKDYLKLQKKYSDKIEHWEFYNSKS</sequence>
<dbReference type="SUPFAM" id="SSF52980">
    <property type="entry name" value="Restriction endonuclease-like"/>
    <property type="match status" value="1"/>
</dbReference>
<proteinExistence type="predicted"/>
<comment type="caution">
    <text evidence="1">The sequence shown here is derived from an EMBL/GenBank/DDBJ whole genome shotgun (WGS) entry which is preliminary data.</text>
</comment>
<dbReference type="InterPro" id="IPR011335">
    <property type="entry name" value="Restrct_endonuc-II-like"/>
</dbReference>
<evidence type="ECO:0000313" key="1">
    <source>
        <dbReference type="EMBL" id="PIR88482.1"/>
    </source>
</evidence>
<reference evidence="2" key="1">
    <citation type="submission" date="2017-09" db="EMBL/GenBank/DDBJ databases">
        <title>Depth-based differentiation of microbial function through sediment-hosted aquifers and enrichment of novel symbionts in the deep terrestrial subsurface.</title>
        <authorList>
            <person name="Probst A.J."/>
            <person name="Ladd B."/>
            <person name="Jarett J.K."/>
            <person name="Geller-Mcgrath D.E."/>
            <person name="Sieber C.M.K."/>
            <person name="Emerson J.B."/>
            <person name="Anantharaman K."/>
            <person name="Thomas B.C."/>
            <person name="Malmstrom R."/>
            <person name="Stieglmeier M."/>
            <person name="Klingl A."/>
            <person name="Woyke T."/>
            <person name="Ryan C.M."/>
            <person name="Banfield J.F."/>
        </authorList>
    </citation>
    <scope>NUCLEOTIDE SEQUENCE [LARGE SCALE GENOMIC DNA]</scope>
</reference>
<organism evidence="1 2">
    <name type="scientific">Candidatus Harrisonbacteria bacterium CG10_big_fil_rev_8_21_14_0_10_44_23</name>
    <dbReference type="NCBI Taxonomy" id="1974585"/>
    <lineage>
        <taxon>Bacteria</taxon>
        <taxon>Candidatus Harrisoniibacteriota</taxon>
    </lineage>
</organism>
<dbReference type="Proteomes" id="UP000229615">
    <property type="component" value="Unassembled WGS sequence"/>
</dbReference>
<accession>A0A2H0UPX2</accession>
<dbReference type="AlphaFoldDB" id="A0A2H0UPX2"/>
<dbReference type="Gene3D" id="3.40.91.30">
    <property type="match status" value="1"/>
</dbReference>
<evidence type="ECO:0000313" key="2">
    <source>
        <dbReference type="Proteomes" id="UP000229615"/>
    </source>
</evidence>